<organism evidence="1 2">
    <name type="scientific">Kingella oralis ATCC 51147</name>
    <dbReference type="NCBI Taxonomy" id="629741"/>
    <lineage>
        <taxon>Bacteria</taxon>
        <taxon>Pseudomonadati</taxon>
        <taxon>Pseudomonadota</taxon>
        <taxon>Betaproteobacteria</taxon>
        <taxon>Neisseriales</taxon>
        <taxon>Neisseriaceae</taxon>
        <taxon>Kingella</taxon>
    </lineage>
</organism>
<dbReference type="AlphaFoldDB" id="C4GJX1"/>
<comment type="caution">
    <text evidence="1">The sequence shown here is derived from an EMBL/GenBank/DDBJ whole genome shotgun (WGS) entry which is preliminary data.</text>
</comment>
<gene>
    <name evidence="1" type="ORF">GCWU000324_02345</name>
</gene>
<dbReference type="Proteomes" id="UP000003009">
    <property type="component" value="Unassembled WGS sequence"/>
</dbReference>
<evidence type="ECO:0000313" key="1">
    <source>
        <dbReference type="EMBL" id="EEP68093.1"/>
    </source>
</evidence>
<accession>C4GJX1</accession>
<name>C4GJX1_9NEIS</name>
<dbReference type="HOGENOM" id="CLU_2633375_0_0_4"/>
<proteinExistence type="predicted"/>
<sequence>MARDCAQKAQGSLKTGLLRRSMRTRFQAALLLSCRQKMRSFCNERESTKEKIEEKYPTACATGWGVLCIFISYLSSW</sequence>
<evidence type="ECO:0000313" key="2">
    <source>
        <dbReference type="Proteomes" id="UP000003009"/>
    </source>
</evidence>
<protein>
    <submittedName>
        <fullName evidence="1">Uncharacterized protein</fullName>
    </submittedName>
</protein>
<keyword evidence="2" id="KW-1185">Reference proteome</keyword>
<dbReference type="EMBL" id="ACJW02000003">
    <property type="protein sequence ID" value="EEP68093.1"/>
    <property type="molecule type" value="Genomic_DNA"/>
</dbReference>
<dbReference type="STRING" id="629741.GCWU000324_02345"/>
<reference evidence="1" key="1">
    <citation type="submission" date="2009-04" db="EMBL/GenBank/DDBJ databases">
        <authorList>
            <person name="Weinstock G."/>
            <person name="Sodergren E."/>
            <person name="Clifton S."/>
            <person name="Fulton L."/>
            <person name="Fulton B."/>
            <person name="Courtney L."/>
            <person name="Fronick C."/>
            <person name="Harrison M."/>
            <person name="Strong C."/>
            <person name="Farmer C."/>
            <person name="Delahaunty K."/>
            <person name="Markovic C."/>
            <person name="Hall O."/>
            <person name="Minx P."/>
            <person name="Tomlinson C."/>
            <person name="Mitreva M."/>
            <person name="Nelson J."/>
            <person name="Hou S."/>
            <person name="Wollam A."/>
            <person name="Pepin K.H."/>
            <person name="Johnson M."/>
            <person name="Bhonagiri V."/>
            <person name="Nash W.E."/>
            <person name="Warren W."/>
            <person name="Chinwalla A."/>
            <person name="Mardis E.R."/>
            <person name="Wilson R.K."/>
        </authorList>
    </citation>
    <scope>NUCLEOTIDE SEQUENCE [LARGE SCALE GENOMIC DNA]</scope>
    <source>
        <strain evidence="1">ATCC 51147</strain>
    </source>
</reference>